<dbReference type="Proteomes" id="UP000655868">
    <property type="component" value="Unassembled WGS sequence"/>
</dbReference>
<dbReference type="EMBL" id="JAEMNV010000013">
    <property type="protein sequence ID" value="MBJ8342705.1"/>
    <property type="molecule type" value="Genomic_DNA"/>
</dbReference>
<dbReference type="AlphaFoldDB" id="A0A934U6L4"/>
<dbReference type="InterPro" id="IPR013100">
    <property type="entry name" value="LEH"/>
</dbReference>
<sequence length="149" mass="16243">MTPLSDIKQDATTTVREFLGALEVDATAEALELVTDDVEWINNSLSTARGAGNLDRALSMGPKLRIGFAAHIHHIAESATASSESVVLTERTDVLRFGPVRIAFWVCGTFELRDGKIAIWHDYFSWANFAKGTAVGLTQAVLRRTPALD</sequence>
<dbReference type="InterPro" id="IPR032710">
    <property type="entry name" value="NTF2-like_dom_sf"/>
</dbReference>
<evidence type="ECO:0000259" key="1">
    <source>
        <dbReference type="Pfam" id="PF07858"/>
    </source>
</evidence>
<dbReference type="RefSeq" id="WP_199708403.1">
    <property type="nucleotide sequence ID" value="NZ_JAEMNV010000013.1"/>
</dbReference>
<name>A0A934U6L4_9NOCA</name>
<feature type="domain" description="Limonene-1,2-epoxide hydrolase" evidence="1">
    <location>
        <begin position="11"/>
        <end position="133"/>
    </location>
</feature>
<dbReference type="Gene3D" id="3.10.450.50">
    <property type="match status" value="1"/>
</dbReference>
<evidence type="ECO:0000313" key="2">
    <source>
        <dbReference type="EMBL" id="MBJ8342705.1"/>
    </source>
</evidence>
<proteinExistence type="predicted"/>
<accession>A0A934U6L4</accession>
<organism evidence="2 3">
    <name type="scientific">Antrihabitans stalagmiti</name>
    <dbReference type="NCBI Taxonomy" id="2799499"/>
    <lineage>
        <taxon>Bacteria</taxon>
        <taxon>Bacillati</taxon>
        <taxon>Actinomycetota</taxon>
        <taxon>Actinomycetes</taxon>
        <taxon>Mycobacteriales</taxon>
        <taxon>Nocardiaceae</taxon>
        <taxon>Antrihabitans</taxon>
    </lineage>
</organism>
<comment type="caution">
    <text evidence="2">The sequence shown here is derived from an EMBL/GenBank/DDBJ whole genome shotgun (WGS) entry which is preliminary data.</text>
</comment>
<protein>
    <submittedName>
        <fullName evidence="2">Nuclear transport factor 2 family protein</fullName>
    </submittedName>
</protein>
<dbReference type="Pfam" id="PF07858">
    <property type="entry name" value="LEH"/>
    <property type="match status" value="1"/>
</dbReference>
<keyword evidence="3" id="KW-1185">Reference proteome</keyword>
<dbReference type="SUPFAM" id="SSF54427">
    <property type="entry name" value="NTF2-like"/>
    <property type="match status" value="1"/>
</dbReference>
<gene>
    <name evidence="2" type="ORF">JGU71_27825</name>
</gene>
<evidence type="ECO:0000313" key="3">
    <source>
        <dbReference type="Proteomes" id="UP000655868"/>
    </source>
</evidence>
<reference evidence="2" key="1">
    <citation type="submission" date="2020-12" db="EMBL/GenBank/DDBJ databases">
        <title>Antrihabitans popcorni sp. nov. and Antrihabitans auranticaus sp. nov., isolated from a larva cave.</title>
        <authorList>
            <person name="Lee S.D."/>
            <person name="Kim I.S."/>
        </authorList>
    </citation>
    <scope>NUCLEOTIDE SEQUENCE</scope>
    <source>
        <strain evidence="2">YC3-6</strain>
    </source>
</reference>